<dbReference type="Gene3D" id="1.10.8.10">
    <property type="entry name" value="DNA helicase RuvA subunit, C-terminal domain"/>
    <property type="match status" value="1"/>
</dbReference>
<dbReference type="EMBL" id="CM000882">
    <property type="protein sequence ID" value="KQK00506.1"/>
    <property type="molecule type" value="Genomic_DNA"/>
</dbReference>
<dbReference type="InterPro" id="IPR036249">
    <property type="entry name" value="Thioredoxin-like_sf"/>
</dbReference>
<reference evidence="4" key="3">
    <citation type="submission" date="2018-08" db="UniProtKB">
        <authorList>
            <consortium name="EnsemblPlants"/>
        </authorList>
    </citation>
    <scope>IDENTIFICATION</scope>
    <source>
        <strain evidence="4">cv. Bd21</strain>
    </source>
</reference>
<dbReference type="Pfam" id="PF14555">
    <property type="entry name" value="UBA_4"/>
    <property type="match status" value="1"/>
</dbReference>
<dbReference type="Pfam" id="PF00789">
    <property type="entry name" value="UBX"/>
    <property type="match status" value="1"/>
</dbReference>
<evidence type="ECO:0000256" key="1">
    <source>
        <dbReference type="SAM" id="MobiDB-lite"/>
    </source>
</evidence>
<dbReference type="FunCoup" id="I1IBZ8">
    <property type="interactions" value="1031"/>
</dbReference>
<dbReference type="CDD" id="cd14273">
    <property type="entry name" value="UBA_TAP-C_like"/>
    <property type="match status" value="1"/>
</dbReference>
<feature type="region of interest" description="Disordered" evidence="1">
    <location>
        <begin position="139"/>
        <end position="231"/>
    </location>
</feature>
<feature type="compositionally biased region" description="Basic and acidic residues" evidence="1">
    <location>
        <begin position="139"/>
        <end position="165"/>
    </location>
</feature>
<dbReference type="Gene3D" id="3.40.30.10">
    <property type="entry name" value="Glutaredoxin"/>
    <property type="match status" value="1"/>
</dbReference>
<evidence type="ECO:0000313" key="5">
    <source>
        <dbReference type="Proteomes" id="UP000008810"/>
    </source>
</evidence>
<dbReference type="Gene3D" id="3.10.20.90">
    <property type="entry name" value="Phosphatidylinositol 3-kinase Catalytic Subunit, Chain A, domain 1"/>
    <property type="match status" value="1"/>
</dbReference>
<gene>
    <name evidence="4" type="primary">LOC100826150</name>
    <name evidence="3" type="ORF">BRADI_3g49920v3</name>
</gene>
<dbReference type="Pfam" id="PF13899">
    <property type="entry name" value="Thioredoxin_7"/>
    <property type="match status" value="1"/>
</dbReference>
<dbReference type="OrthoDB" id="270602at2759"/>
<dbReference type="GO" id="GO:0005634">
    <property type="term" value="C:nucleus"/>
    <property type="evidence" value="ECO:0000318"/>
    <property type="project" value="GO_Central"/>
</dbReference>
<feature type="domain" description="UBX" evidence="2">
    <location>
        <begin position="418"/>
        <end position="500"/>
    </location>
</feature>
<protein>
    <recommendedName>
        <fullName evidence="2">UBX domain-containing protein</fullName>
    </recommendedName>
</protein>
<evidence type="ECO:0000313" key="3">
    <source>
        <dbReference type="EMBL" id="KQK00506.1"/>
    </source>
</evidence>
<dbReference type="GO" id="GO:0043130">
    <property type="term" value="F:ubiquitin binding"/>
    <property type="evidence" value="ECO:0000318"/>
    <property type="project" value="GO_Central"/>
</dbReference>
<dbReference type="RefSeq" id="XP_003572752.1">
    <property type="nucleotide sequence ID" value="XM_003572704.2"/>
</dbReference>
<dbReference type="SMART" id="SM00594">
    <property type="entry name" value="UAS"/>
    <property type="match status" value="1"/>
</dbReference>
<dbReference type="HOGENOM" id="CLU_021255_0_0_1"/>
<feature type="compositionally biased region" description="Acidic residues" evidence="1">
    <location>
        <begin position="166"/>
        <end position="178"/>
    </location>
</feature>
<dbReference type="PANTHER" id="PTHR23322">
    <property type="entry name" value="FAS-ASSOCIATED PROTEIN"/>
    <property type="match status" value="1"/>
</dbReference>
<dbReference type="SUPFAM" id="SSF54236">
    <property type="entry name" value="Ubiquitin-like"/>
    <property type="match status" value="1"/>
</dbReference>
<evidence type="ECO:0000259" key="2">
    <source>
        <dbReference type="PROSITE" id="PS50033"/>
    </source>
</evidence>
<dbReference type="InterPro" id="IPR001012">
    <property type="entry name" value="UBX_dom"/>
</dbReference>
<proteinExistence type="predicted"/>
<reference evidence="3" key="2">
    <citation type="submission" date="2017-06" db="EMBL/GenBank/DDBJ databases">
        <title>WGS assembly of Brachypodium distachyon.</title>
        <authorList>
            <consortium name="The International Brachypodium Initiative"/>
            <person name="Lucas S."/>
            <person name="Harmon-Smith M."/>
            <person name="Lail K."/>
            <person name="Tice H."/>
            <person name="Grimwood J."/>
            <person name="Bruce D."/>
            <person name="Barry K."/>
            <person name="Shu S."/>
            <person name="Lindquist E."/>
            <person name="Wang M."/>
            <person name="Pitluck S."/>
            <person name="Vogel J.P."/>
            <person name="Garvin D.F."/>
            <person name="Mockler T.C."/>
            <person name="Schmutz J."/>
            <person name="Rokhsar D."/>
            <person name="Bevan M.W."/>
        </authorList>
    </citation>
    <scope>NUCLEOTIDE SEQUENCE</scope>
    <source>
        <strain evidence="3">Bd21</strain>
    </source>
</reference>
<dbReference type="Gramene" id="KQK00506">
    <property type="protein sequence ID" value="KQK00506"/>
    <property type="gene ID" value="BRADI_3g49920v3"/>
</dbReference>
<name>I1IBZ8_BRADI</name>
<dbReference type="eggNOG" id="KOG1364">
    <property type="taxonomic scope" value="Eukaryota"/>
</dbReference>
<accession>I1IBZ8</accession>
<dbReference type="GeneID" id="100826150"/>
<dbReference type="SUPFAM" id="SSF52833">
    <property type="entry name" value="Thioredoxin-like"/>
    <property type="match status" value="1"/>
</dbReference>
<evidence type="ECO:0000313" key="4">
    <source>
        <dbReference type="EnsemblPlants" id="KQK00506"/>
    </source>
</evidence>
<reference evidence="3 4" key="1">
    <citation type="journal article" date="2010" name="Nature">
        <title>Genome sequencing and analysis of the model grass Brachypodium distachyon.</title>
        <authorList>
            <consortium name="International Brachypodium Initiative"/>
        </authorList>
    </citation>
    <scope>NUCLEOTIDE SEQUENCE [LARGE SCALE GENOMIC DNA]</scope>
    <source>
        <strain evidence="3 4">Bd21</strain>
    </source>
</reference>
<dbReference type="EnsemblPlants" id="KQK00506">
    <property type="protein sequence ID" value="KQK00506"/>
    <property type="gene ID" value="BRADI_3g49920v3"/>
</dbReference>
<sequence length="512" mass="55993">MDQGAGIVESFMEITSCGSDSVAVSHLSSCGWRLDDAINLYFSTGPAAADPVVPRESDPIQGGLAGADADGVRAPIPARSETLYNVSQAAGSSNAYTAPSIWAVERKPPTVQPVDVEMQEASMSESGIKANVRVANKGEEQVMERAEDVGTHRGAGAEDEAHGADDGMETSDQEDGYDDSSYGYDTEAEEDSNDEQDDDDSYLQAAETDHLDALEGPGHLPRQRADNTKTLDDLFQPPHKIMFKGSFHEAKIQAARTDRWLLVNVQSPGVFTSHLHNRDLWSNEVVVQVIKDNFVFSLMEKQSTEGGKVCCFYRLDDDQLPAVLVLDPITGQLLDKWCGLVQDPGDFLTSIGKYTESKPGMLSRPKKIVKRAATPEPTVAQEPAIVPKNPVLPSAQEPAPVPKNEAPAAMAEDEQPMEGETVCKLRVRFPSGNTVTKEFGSKRRVSALFAYCRSVDHEQKGTEQAFRIMRFAAGRTFVELRNDDASFEDLKLNRDTVTVVMDTCAFRKNITQ</sequence>
<dbReference type="Proteomes" id="UP000008810">
    <property type="component" value="Chromosome 3"/>
</dbReference>
<dbReference type="InterPro" id="IPR050730">
    <property type="entry name" value="UBX_domain-protein"/>
</dbReference>
<dbReference type="PROSITE" id="PS50033">
    <property type="entry name" value="UBX"/>
    <property type="match status" value="1"/>
</dbReference>
<feature type="region of interest" description="Disordered" evidence="1">
    <location>
        <begin position="390"/>
        <end position="416"/>
    </location>
</feature>
<dbReference type="AlphaFoldDB" id="I1IBZ8"/>
<dbReference type="STRING" id="15368.I1IBZ8"/>
<dbReference type="InterPro" id="IPR029071">
    <property type="entry name" value="Ubiquitin-like_domsf"/>
</dbReference>
<dbReference type="InterPro" id="IPR006577">
    <property type="entry name" value="UAS"/>
</dbReference>
<dbReference type="GO" id="GO:0043161">
    <property type="term" value="P:proteasome-mediated ubiquitin-dependent protein catabolic process"/>
    <property type="evidence" value="ECO:0000318"/>
    <property type="project" value="GO_Central"/>
</dbReference>
<dbReference type="PANTHER" id="PTHR23322:SF64">
    <property type="entry name" value="OS02G0640700 PROTEIN"/>
    <property type="match status" value="1"/>
</dbReference>
<dbReference type="CDD" id="cd02958">
    <property type="entry name" value="UAS"/>
    <property type="match status" value="1"/>
</dbReference>
<dbReference type="OMA" id="WESDGDT"/>
<keyword evidence="5" id="KW-1185">Reference proteome</keyword>
<feature type="compositionally biased region" description="Acidic residues" evidence="1">
    <location>
        <begin position="186"/>
        <end position="201"/>
    </location>
</feature>
<organism evidence="3">
    <name type="scientific">Brachypodium distachyon</name>
    <name type="common">Purple false brome</name>
    <name type="synonym">Trachynia distachya</name>
    <dbReference type="NCBI Taxonomy" id="15368"/>
    <lineage>
        <taxon>Eukaryota</taxon>
        <taxon>Viridiplantae</taxon>
        <taxon>Streptophyta</taxon>
        <taxon>Embryophyta</taxon>
        <taxon>Tracheophyta</taxon>
        <taxon>Spermatophyta</taxon>
        <taxon>Magnoliopsida</taxon>
        <taxon>Liliopsida</taxon>
        <taxon>Poales</taxon>
        <taxon>Poaceae</taxon>
        <taxon>BOP clade</taxon>
        <taxon>Pooideae</taxon>
        <taxon>Stipodae</taxon>
        <taxon>Brachypodieae</taxon>
        <taxon>Brachypodium</taxon>
    </lineage>
</organism>
<dbReference type="KEGG" id="bdi:100826150"/>